<name>A0A0K0GHG4_XANOP</name>
<proteinExistence type="predicted"/>
<feature type="compositionally biased region" description="Low complexity" evidence="3">
    <location>
        <begin position="24"/>
        <end position="34"/>
    </location>
</feature>
<dbReference type="SUPFAM" id="SSF53613">
    <property type="entry name" value="Ribokinase-like"/>
    <property type="match status" value="1"/>
</dbReference>
<protein>
    <submittedName>
        <fullName evidence="5">Sugar kinase</fullName>
    </submittedName>
</protein>
<dbReference type="EMBL" id="CP000967">
    <property type="protein sequence ID" value="ACD57546.1"/>
    <property type="molecule type" value="Genomic_DNA"/>
</dbReference>
<dbReference type="InterPro" id="IPR011611">
    <property type="entry name" value="PfkB_dom"/>
</dbReference>
<dbReference type="InterPro" id="IPR002173">
    <property type="entry name" value="Carboh/pur_kinase_PfkB_CS"/>
</dbReference>
<keyword evidence="2 5" id="KW-0418">Kinase</keyword>
<dbReference type="InterPro" id="IPR029056">
    <property type="entry name" value="Ribokinase-like"/>
</dbReference>
<dbReference type="HOGENOM" id="CLU_027634_5_2_6"/>
<evidence type="ECO:0000256" key="1">
    <source>
        <dbReference type="ARBA" id="ARBA00022679"/>
    </source>
</evidence>
<evidence type="ECO:0000256" key="3">
    <source>
        <dbReference type="SAM" id="MobiDB-lite"/>
    </source>
</evidence>
<dbReference type="eggNOG" id="COG0524">
    <property type="taxonomic scope" value="Bacteria"/>
</dbReference>
<feature type="domain" description="Carbohydrate kinase PfkB" evidence="4">
    <location>
        <begin position="87"/>
        <end position="342"/>
    </location>
</feature>
<evidence type="ECO:0000313" key="5">
    <source>
        <dbReference type="EMBL" id="ACD57546.1"/>
    </source>
</evidence>
<organism evidence="5 6">
    <name type="scientific">Xanthomonas oryzae pv. oryzae (strain PXO99A)</name>
    <dbReference type="NCBI Taxonomy" id="360094"/>
    <lineage>
        <taxon>Bacteria</taxon>
        <taxon>Pseudomonadati</taxon>
        <taxon>Pseudomonadota</taxon>
        <taxon>Gammaproteobacteria</taxon>
        <taxon>Lysobacterales</taxon>
        <taxon>Lysobacteraceae</taxon>
        <taxon>Xanthomonas</taxon>
    </lineage>
</organism>
<accession>A0A0K0GHG4</accession>
<dbReference type="GO" id="GO:0016301">
    <property type="term" value="F:kinase activity"/>
    <property type="evidence" value="ECO:0007669"/>
    <property type="project" value="UniProtKB-KW"/>
</dbReference>
<reference evidence="5 6" key="1">
    <citation type="journal article" date="2008" name="BMC Genomics">
        <title>Genome sequence and rapid evolution of the rice pathogen Xanthomonas oryzae pv. oryzae PXO99A.</title>
        <authorList>
            <person name="Salzberg S.L."/>
            <person name="Sommer D.D."/>
            <person name="Schatz M.C."/>
            <person name="Phillippy A.M."/>
            <person name="Rabinowicz P.D."/>
            <person name="Tsuge S."/>
            <person name="Furutani A."/>
            <person name="Ochiai H."/>
            <person name="Delcher A.L."/>
            <person name="Kelley D."/>
            <person name="Madupu R."/>
            <person name="Puiu D."/>
            <person name="Radune D."/>
            <person name="Shumway M."/>
            <person name="Trapnell C."/>
            <person name="Aparna G."/>
            <person name="Jha G."/>
            <person name="Pandey A."/>
            <person name="Patil P.B."/>
            <person name="Ishihara H."/>
            <person name="Meyer D.F."/>
            <person name="Szurek B."/>
            <person name="Verdier V."/>
            <person name="Koebnik R."/>
            <person name="Dow J.M."/>
            <person name="Ryan R.P."/>
            <person name="Hirata H."/>
            <person name="Tsuyumu S."/>
            <person name="Won Lee S."/>
            <person name="Seo Y.S."/>
            <person name="Sriariyanum M."/>
            <person name="Ronald P.C."/>
            <person name="Sonti R.V."/>
            <person name="Van Sluys M.A."/>
            <person name="Leach J.E."/>
            <person name="White F.F."/>
            <person name="Bogdanove A.J."/>
        </authorList>
    </citation>
    <scope>NUCLEOTIDE SEQUENCE [LARGE SCALE GENOMIC DNA]</scope>
    <source>
        <strain evidence="5 6">PXO99A</strain>
    </source>
</reference>
<dbReference type="AlphaFoldDB" id="A0A0K0GHG4"/>
<gene>
    <name evidence="5" type="ordered locus">PXO_04263</name>
</gene>
<dbReference type="Gene3D" id="3.40.1190.20">
    <property type="match status" value="1"/>
</dbReference>
<sequence>MRIYFHVPVTPGMASGSGPDRSQPLPFAPRRSRRPAAMPGNWRVFLTQRPDSMSALICGSLAYDTIMVFPDQFKNHILPDKVHILNVSFLVPRMRREFGGCAGNIAYNLHLLGGAPIPMGTVGQDFGPYREHFQTLGIDLSRVKIIDDLFTPQAFITTDHDNNQITAFHPGAMMRSYENHVKDVPGVTLGLVGPDGREGMIQNAEEFAAAGIPFIFDPGQAMPLFNGPELRQFIAQAQYVVVNDYESNVLQERTGWDEKDIVSRVQAYITTQGPKGALVHTPEKTYDIPPAHERRVVDPTGCGDAFRAGLIYGIQGGYDWLTIGRMGNLMGALKVEHPGTQNQRFDFAEFNDTFKQQFGYAL</sequence>
<evidence type="ECO:0000256" key="2">
    <source>
        <dbReference type="ARBA" id="ARBA00022777"/>
    </source>
</evidence>
<dbReference type="Proteomes" id="UP000001740">
    <property type="component" value="Chromosome"/>
</dbReference>
<dbReference type="KEGG" id="xop:PXO_04263"/>
<evidence type="ECO:0000259" key="4">
    <source>
        <dbReference type="Pfam" id="PF00294"/>
    </source>
</evidence>
<keyword evidence="1" id="KW-0808">Transferase</keyword>
<dbReference type="PANTHER" id="PTHR10584">
    <property type="entry name" value="SUGAR KINASE"/>
    <property type="match status" value="1"/>
</dbReference>
<dbReference type="Pfam" id="PF00294">
    <property type="entry name" value="PfkB"/>
    <property type="match status" value="1"/>
</dbReference>
<evidence type="ECO:0000313" key="6">
    <source>
        <dbReference type="Proteomes" id="UP000001740"/>
    </source>
</evidence>
<feature type="region of interest" description="Disordered" evidence="3">
    <location>
        <begin position="14"/>
        <end position="34"/>
    </location>
</feature>
<dbReference type="PROSITE" id="PS00583">
    <property type="entry name" value="PFKB_KINASES_1"/>
    <property type="match status" value="1"/>
</dbReference>
<dbReference type="CDD" id="cd01942">
    <property type="entry name" value="ribokinase_group_A"/>
    <property type="match status" value="1"/>
</dbReference>
<dbReference type="PANTHER" id="PTHR10584:SF166">
    <property type="entry name" value="RIBOKINASE"/>
    <property type="match status" value="1"/>
</dbReference>